<feature type="domain" description="HTH gntR-type" evidence="4">
    <location>
        <begin position="7"/>
        <end position="74"/>
    </location>
</feature>
<evidence type="ECO:0000256" key="3">
    <source>
        <dbReference type="ARBA" id="ARBA00023163"/>
    </source>
</evidence>
<dbReference type="Pfam" id="PF07729">
    <property type="entry name" value="FCD"/>
    <property type="match status" value="1"/>
</dbReference>
<dbReference type="SUPFAM" id="SSF48008">
    <property type="entry name" value="GntR ligand-binding domain-like"/>
    <property type="match status" value="1"/>
</dbReference>
<dbReference type="PANTHER" id="PTHR43537:SF24">
    <property type="entry name" value="GLUCONATE OPERON TRANSCRIPTIONAL REPRESSOR"/>
    <property type="match status" value="1"/>
</dbReference>
<dbReference type="PROSITE" id="PS50949">
    <property type="entry name" value="HTH_GNTR"/>
    <property type="match status" value="1"/>
</dbReference>
<dbReference type="Pfam" id="PF00392">
    <property type="entry name" value="GntR"/>
    <property type="match status" value="1"/>
</dbReference>
<dbReference type="RefSeq" id="WP_185670896.1">
    <property type="nucleotide sequence ID" value="NZ_JACJVP010000032.1"/>
</dbReference>
<reference evidence="5 6" key="1">
    <citation type="submission" date="2020-08" db="EMBL/GenBank/DDBJ databases">
        <title>Cohnella phylogeny.</title>
        <authorList>
            <person name="Dunlap C."/>
        </authorList>
    </citation>
    <scope>NUCLEOTIDE SEQUENCE [LARGE SCALE GENOMIC DNA]</scope>
    <source>
        <strain evidence="5 6">DSM 28246</strain>
    </source>
</reference>
<dbReference type="CDD" id="cd07377">
    <property type="entry name" value="WHTH_GntR"/>
    <property type="match status" value="1"/>
</dbReference>
<evidence type="ECO:0000259" key="4">
    <source>
        <dbReference type="PROSITE" id="PS50949"/>
    </source>
</evidence>
<dbReference type="InterPro" id="IPR011711">
    <property type="entry name" value="GntR_C"/>
</dbReference>
<dbReference type="InterPro" id="IPR008920">
    <property type="entry name" value="TF_FadR/GntR_C"/>
</dbReference>
<dbReference type="InterPro" id="IPR036388">
    <property type="entry name" value="WH-like_DNA-bd_sf"/>
</dbReference>
<dbReference type="GO" id="GO:0003700">
    <property type="term" value="F:DNA-binding transcription factor activity"/>
    <property type="evidence" value="ECO:0007669"/>
    <property type="project" value="InterPro"/>
</dbReference>
<evidence type="ECO:0000256" key="2">
    <source>
        <dbReference type="ARBA" id="ARBA00023125"/>
    </source>
</evidence>
<dbReference type="Gene3D" id="1.20.120.530">
    <property type="entry name" value="GntR ligand-binding domain-like"/>
    <property type="match status" value="1"/>
</dbReference>
<sequence>MFDLAHTELSEKVYQLLKKMILNREFVGGQRLDLRDLALKMNISRTPLNEAVKRLVLEGLIEVKPRSGTFVSTLDVVAIKEATEIRRMIEQWCVIHLKPPKSEQLAVTLEGILELAQASLAADTFDYQSFLELDVRFHIEIVRSGGNPRMLEQYKSLNNFFHAARVFFFQNSDRSVAGHHEHQDIVASIKRYDLQEASRKLEEHILKSESIMTDYLQSIGGVL</sequence>
<dbReference type="GO" id="GO:0003677">
    <property type="term" value="F:DNA binding"/>
    <property type="evidence" value="ECO:0007669"/>
    <property type="project" value="UniProtKB-KW"/>
</dbReference>
<accession>A0A7X0RST5</accession>
<keyword evidence="3" id="KW-0804">Transcription</keyword>
<evidence type="ECO:0000256" key="1">
    <source>
        <dbReference type="ARBA" id="ARBA00023015"/>
    </source>
</evidence>
<name>A0A7X0RST5_9BACL</name>
<proteinExistence type="predicted"/>
<protein>
    <submittedName>
        <fullName evidence="5">GntR family transcriptional regulator</fullName>
    </submittedName>
</protein>
<dbReference type="PANTHER" id="PTHR43537">
    <property type="entry name" value="TRANSCRIPTIONAL REGULATOR, GNTR FAMILY"/>
    <property type="match status" value="1"/>
</dbReference>
<dbReference type="InterPro" id="IPR036390">
    <property type="entry name" value="WH_DNA-bd_sf"/>
</dbReference>
<dbReference type="SMART" id="SM00345">
    <property type="entry name" value="HTH_GNTR"/>
    <property type="match status" value="1"/>
</dbReference>
<dbReference type="Gene3D" id="1.10.10.10">
    <property type="entry name" value="Winged helix-like DNA-binding domain superfamily/Winged helix DNA-binding domain"/>
    <property type="match status" value="1"/>
</dbReference>
<keyword evidence="6" id="KW-1185">Reference proteome</keyword>
<dbReference type="Proteomes" id="UP000547209">
    <property type="component" value="Unassembled WGS sequence"/>
</dbReference>
<dbReference type="AlphaFoldDB" id="A0A7X0RST5"/>
<organism evidence="5 6">
    <name type="scientific">Cohnella nanjingensis</name>
    <dbReference type="NCBI Taxonomy" id="1387779"/>
    <lineage>
        <taxon>Bacteria</taxon>
        <taxon>Bacillati</taxon>
        <taxon>Bacillota</taxon>
        <taxon>Bacilli</taxon>
        <taxon>Bacillales</taxon>
        <taxon>Paenibacillaceae</taxon>
        <taxon>Cohnella</taxon>
    </lineage>
</organism>
<dbReference type="EMBL" id="JACJVP010000032">
    <property type="protein sequence ID" value="MBB6673053.1"/>
    <property type="molecule type" value="Genomic_DNA"/>
</dbReference>
<gene>
    <name evidence="5" type="ORF">H7C19_20430</name>
</gene>
<evidence type="ECO:0000313" key="6">
    <source>
        <dbReference type="Proteomes" id="UP000547209"/>
    </source>
</evidence>
<evidence type="ECO:0000313" key="5">
    <source>
        <dbReference type="EMBL" id="MBB6673053.1"/>
    </source>
</evidence>
<dbReference type="SMART" id="SM00895">
    <property type="entry name" value="FCD"/>
    <property type="match status" value="1"/>
</dbReference>
<comment type="caution">
    <text evidence="5">The sequence shown here is derived from an EMBL/GenBank/DDBJ whole genome shotgun (WGS) entry which is preliminary data.</text>
</comment>
<dbReference type="SUPFAM" id="SSF46785">
    <property type="entry name" value="Winged helix' DNA-binding domain"/>
    <property type="match status" value="1"/>
</dbReference>
<keyword evidence="1" id="KW-0805">Transcription regulation</keyword>
<keyword evidence="2" id="KW-0238">DNA-binding</keyword>
<dbReference type="InterPro" id="IPR000524">
    <property type="entry name" value="Tscrpt_reg_HTH_GntR"/>
</dbReference>